<name>A0A1D1VS64_RAMVA</name>
<reference evidence="2 3" key="1">
    <citation type="journal article" date="2016" name="Nat. Commun.">
        <title>Extremotolerant tardigrade genome and improved radiotolerance of human cultured cells by tardigrade-unique protein.</title>
        <authorList>
            <person name="Hashimoto T."/>
            <person name="Horikawa D.D."/>
            <person name="Saito Y."/>
            <person name="Kuwahara H."/>
            <person name="Kozuka-Hata H."/>
            <person name="Shin-I T."/>
            <person name="Minakuchi Y."/>
            <person name="Ohishi K."/>
            <person name="Motoyama A."/>
            <person name="Aizu T."/>
            <person name="Enomoto A."/>
            <person name="Kondo K."/>
            <person name="Tanaka S."/>
            <person name="Hara Y."/>
            <person name="Koshikawa S."/>
            <person name="Sagara H."/>
            <person name="Miura T."/>
            <person name="Yokobori S."/>
            <person name="Miyagawa K."/>
            <person name="Suzuki Y."/>
            <person name="Kubo T."/>
            <person name="Oyama M."/>
            <person name="Kohara Y."/>
            <person name="Fujiyama A."/>
            <person name="Arakawa K."/>
            <person name="Katayama T."/>
            <person name="Toyoda A."/>
            <person name="Kunieda T."/>
        </authorList>
    </citation>
    <scope>NUCLEOTIDE SEQUENCE [LARGE SCALE GENOMIC DNA]</scope>
    <source>
        <strain evidence="2 3">YOKOZUNA-1</strain>
    </source>
</reference>
<sequence>MLEPGRELQCPMVESLPNKNVKLYNSPTGRHLVLVSADGTERPVHKVILAVTSPVFERIFDSNMEECRTGRYVLEDISTKTLDALLKYMYYKGLEILKEEAVGLLKAAEKYEMSDLKEHCEEDLIAGINMENLVDCCNWATSFLPLT</sequence>
<keyword evidence="3" id="KW-1185">Reference proteome</keyword>
<dbReference type="InterPro" id="IPR000210">
    <property type="entry name" value="BTB/POZ_dom"/>
</dbReference>
<dbReference type="STRING" id="947166.A0A1D1VS64"/>
<feature type="domain" description="BTB" evidence="1">
    <location>
        <begin position="30"/>
        <end position="98"/>
    </location>
</feature>
<dbReference type="PROSITE" id="PS50097">
    <property type="entry name" value="BTB"/>
    <property type="match status" value="1"/>
</dbReference>
<dbReference type="Gene3D" id="3.30.710.10">
    <property type="entry name" value="Potassium Channel Kv1.1, Chain A"/>
    <property type="match status" value="1"/>
</dbReference>
<protein>
    <recommendedName>
        <fullName evidence="1">BTB domain-containing protein</fullName>
    </recommendedName>
</protein>
<dbReference type="SMART" id="SM00225">
    <property type="entry name" value="BTB"/>
    <property type="match status" value="1"/>
</dbReference>
<gene>
    <name evidence="2" type="primary">RvY_14197-1</name>
    <name evidence="2" type="synonym">RvY_14197.1</name>
    <name evidence="2" type="ORF">RvY_14197</name>
</gene>
<dbReference type="Pfam" id="PF00651">
    <property type="entry name" value="BTB"/>
    <property type="match status" value="1"/>
</dbReference>
<dbReference type="InterPro" id="IPR011333">
    <property type="entry name" value="SKP1/BTB/POZ_sf"/>
</dbReference>
<dbReference type="CDD" id="cd18186">
    <property type="entry name" value="BTB_POZ_ZBTB_KLHL-like"/>
    <property type="match status" value="1"/>
</dbReference>
<dbReference type="SUPFAM" id="SSF54695">
    <property type="entry name" value="POZ domain"/>
    <property type="match status" value="1"/>
</dbReference>
<comment type="caution">
    <text evidence="2">The sequence shown here is derived from an EMBL/GenBank/DDBJ whole genome shotgun (WGS) entry which is preliminary data.</text>
</comment>
<dbReference type="Proteomes" id="UP000186922">
    <property type="component" value="Unassembled WGS sequence"/>
</dbReference>
<evidence type="ECO:0000259" key="1">
    <source>
        <dbReference type="PROSITE" id="PS50097"/>
    </source>
</evidence>
<evidence type="ECO:0000313" key="3">
    <source>
        <dbReference type="Proteomes" id="UP000186922"/>
    </source>
</evidence>
<dbReference type="OrthoDB" id="10249567at2759"/>
<dbReference type="PANTHER" id="PTHR24413">
    <property type="entry name" value="SPECKLE-TYPE POZ PROTEIN"/>
    <property type="match status" value="1"/>
</dbReference>
<dbReference type="AlphaFoldDB" id="A0A1D1VS64"/>
<accession>A0A1D1VS64</accession>
<organism evidence="2 3">
    <name type="scientific">Ramazzottius varieornatus</name>
    <name type="common">Water bear</name>
    <name type="synonym">Tardigrade</name>
    <dbReference type="NCBI Taxonomy" id="947166"/>
    <lineage>
        <taxon>Eukaryota</taxon>
        <taxon>Metazoa</taxon>
        <taxon>Ecdysozoa</taxon>
        <taxon>Tardigrada</taxon>
        <taxon>Eutardigrada</taxon>
        <taxon>Parachela</taxon>
        <taxon>Hypsibioidea</taxon>
        <taxon>Ramazzottiidae</taxon>
        <taxon>Ramazzottius</taxon>
    </lineage>
</organism>
<proteinExistence type="predicted"/>
<evidence type="ECO:0000313" key="2">
    <source>
        <dbReference type="EMBL" id="GAV03821.1"/>
    </source>
</evidence>
<dbReference type="EMBL" id="BDGG01000010">
    <property type="protein sequence ID" value="GAV03821.1"/>
    <property type="molecule type" value="Genomic_DNA"/>
</dbReference>